<dbReference type="AlphaFoldDB" id="A0A4Y2TA50"/>
<organism evidence="1 2">
    <name type="scientific">Araneus ventricosus</name>
    <name type="common">Orbweaver spider</name>
    <name type="synonym">Epeira ventricosa</name>
    <dbReference type="NCBI Taxonomy" id="182803"/>
    <lineage>
        <taxon>Eukaryota</taxon>
        <taxon>Metazoa</taxon>
        <taxon>Ecdysozoa</taxon>
        <taxon>Arthropoda</taxon>
        <taxon>Chelicerata</taxon>
        <taxon>Arachnida</taxon>
        <taxon>Araneae</taxon>
        <taxon>Araneomorphae</taxon>
        <taxon>Entelegynae</taxon>
        <taxon>Araneoidea</taxon>
        <taxon>Araneidae</taxon>
        <taxon>Araneus</taxon>
    </lineage>
</organism>
<sequence>MVVYSSHVKGCVAWPDGVSASVHSSAAEIFGKPRSGVFYAIGRNSTDHKYEPRATRGLPSHTALEQGLMVGLNSCSFMTTIFYRSRGCSELVWSMRICVEEKNYEGNFF</sequence>
<protein>
    <submittedName>
        <fullName evidence="1">Uncharacterized protein</fullName>
    </submittedName>
</protein>
<evidence type="ECO:0000313" key="1">
    <source>
        <dbReference type="EMBL" id="GBN97514.1"/>
    </source>
</evidence>
<dbReference type="EMBL" id="BGPR01027206">
    <property type="protein sequence ID" value="GBN97514.1"/>
    <property type="molecule type" value="Genomic_DNA"/>
</dbReference>
<proteinExistence type="predicted"/>
<evidence type="ECO:0000313" key="2">
    <source>
        <dbReference type="Proteomes" id="UP000499080"/>
    </source>
</evidence>
<comment type="caution">
    <text evidence="1">The sequence shown here is derived from an EMBL/GenBank/DDBJ whole genome shotgun (WGS) entry which is preliminary data.</text>
</comment>
<keyword evidence="2" id="KW-1185">Reference proteome</keyword>
<gene>
    <name evidence="1" type="ORF">AVEN_150129_1</name>
</gene>
<name>A0A4Y2TA50_ARAVE</name>
<accession>A0A4Y2TA50</accession>
<dbReference type="Proteomes" id="UP000499080">
    <property type="component" value="Unassembled WGS sequence"/>
</dbReference>
<reference evidence="1 2" key="1">
    <citation type="journal article" date="2019" name="Sci. Rep.">
        <title>Orb-weaving spider Araneus ventricosus genome elucidates the spidroin gene catalogue.</title>
        <authorList>
            <person name="Kono N."/>
            <person name="Nakamura H."/>
            <person name="Ohtoshi R."/>
            <person name="Moran D.A.P."/>
            <person name="Shinohara A."/>
            <person name="Yoshida Y."/>
            <person name="Fujiwara M."/>
            <person name="Mori M."/>
            <person name="Tomita M."/>
            <person name="Arakawa K."/>
        </authorList>
    </citation>
    <scope>NUCLEOTIDE SEQUENCE [LARGE SCALE GENOMIC DNA]</scope>
</reference>